<evidence type="ECO:0000259" key="6">
    <source>
        <dbReference type="Pfam" id="PF14464"/>
    </source>
</evidence>
<keyword evidence="8" id="KW-1185">Reference proteome</keyword>
<name>A0A9X2BQX3_9BACL</name>
<dbReference type="Gene3D" id="3.40.140.10">
    <property type="entry name" value="Cytidine Deaminase, domain 2"/>
    <property type="match status" value="1"/>
</dbReference>
<evidence type="ECO:0000256" key="5">
    <source>
        <dbReference type="ARBA" id="ARBA00023049"/>
    </source>
</evidence>
<keyword evidence="1" id="KW-0645">Protease</keyword>
<dbReference type="InterPro" id="IPR051929">
    <property type="entry name" value="VirAsm_ModProt"/>
</dbReference>
<accession>A0A9X2BQX3</accession>
<keyword evidence="3" id="KW-0378">Hydrolase</keyword>
<dbReference type="RefSeq" id="WP_248552848.1">
    <property type="nucleotide sequence ID" value="NZ_JALPRK010000016.1"/>
</dbReference>
<dbReference type="CDD" id="cd08070">
    <property type="entry name" value="MPN_like"/>
    <property type="match status" value="1"/>
</dbReference>
<dbReference type="PANTHER" id="PTHR34858:SF1">
    <property type="entry name" value="CYSO-CYSTEINE PEPTIDASE"/>
    <property type="match status" value="1"/>
</dbReference>
<dbReference type="SUPFAM" id="SSF102712">
    <property type="entry name" value="JAB1/MPN domain"/>
    <property type="match status" value="1"/>
</dbReference>
<dbReference type="GO" id="GO:0008235">
    <property type="term" value="F:metalloexopeptidase activity"/>
    <property type="evidence" value="ECO:0007669"/>
    <property type="project" value="TreeGrafter"/>
</dbReference>
<evidence type="ECO:0000313" key="7">
    <source>
        <dbReference type="EMBL" id="MCK8488793.1"/>
    </source>
</evidence>
<dbReference type="GO" id="GO:0008270">
    <property type="term" value="F:zinc ion binding"/>
    <property type="evidence" value="ECO:0007669"/>
    <property type="project" value="TreeGrafter"/>
</dbReference>
<keyword evidence="2" id="KW-0479">Metal-binding</keyword>
<feature type="domain" description="JAB" evidence="6">
    <location>
        <begin position="9"/>
        <end position="99"/>
    </location>
</feature>
<keyword evidence="4" id="KW-0862">Zinc</keyword>
<dbReference type="GO" id="GO:0006508">
    <property type="term" value="P:proteolysis"/>
    <property type="evidence" value="ECO:0007669"/>
    <property type="project" value="UniProtKB-KW"/>
</dbReference>
<reference evidence="7" key="1">
    <citation type="submission" date="2022-04" db="EMBL/GenBank/DDBJ databases">
        <authorList>
            <person name="Seo M.-J."/>
        </authorList>
    </citation>
    <scope>NUCLEOTIDE SEQUENCE</scope>
    <source>
        <strain evidence="7">MBLB2552</strain>
    </source>
</reference>
<dbReference type="PANTHER" id="PTHR34858">
    <property type="entry name" value="CYSO-CYSTEINE PEPTIDASE"/>
    <property type="match status" value="1"/>
</dbReference>
<keyword evidence="5" id="KW-0482">Metalloprotease</keyword>
<proteinExistence type="predicted"/>
<dbReference type="InterPro" id="IPR028090">
    <property type="entry name" value="JAB_dom_prok"/>
</dbReference>
<protein>
    <submittedName>
        <fullName evidence="7">M67 family metallopeptidase</fullName>
    </submittedName>
</protein>
<organism evidence="7 8">
    <name type="scientific">Paenibacillus mellifer</name>
    <dbReference type="NCBI Taxonomy" id="2937794"/>
    <lineage>
        <taxon>Bacteria</taxon>
        <taxon>Bacillati</taxon>
        <taxon>Bacillota</taxon>
        <taxon>Bacilli</taxon>
        <taxon>Bacillales</taxon>
        <taxon>Paenibacillaceae</taxon>
        <taxon>Paenibacillus</taxon>
    </lineage>
</organism>
<sequence length="154" mass="17185">MNQFWILPPKVRDELLSDGLQRHPEEACGLLFGTFDGQIGFIQRYLPVVNHSMAPLHSFELDPAVWVRSNFDTQLIGIYHTHPNSPPLPSPEDLCQLPNFAAQIRLYLIGGRSPSAQDKPSSGPDGFRIQAYAIDSNDGDYTLLTVHLQDSKEG</sequence>
<gene>
    <name evidence="7" type="ORF">M0651_16595</name>
</gene>
<evidence type="ECO:0000313" key="8">
    <source>
        <dbReference type="Proteomes" id="UP001139534"/>
    </source>
</evidence>
<evidence type="ECO:0000256" key="4">
    <source>
        <dbReference type="ARBA" id="ARBA00022833"/>
    </source>
</evidence>
<dbReference type="AlphaFoldDB" id="A0A9X2BQX3"/>
<dbReference type="Proteomes" id="UP001139534">
    <property type="component" value="Unassembled WGS sequence"/>
</dbReference>
<evidence type="ECO:0000256" key="1">
    <source>
        <dbReference type="ARBA" id="ARBA00022670"/>
    </source>
</evidence>
<evidence type="ECO:0000256" key="2">
    <source>
        <dbReference type="ARBA" id="ARBA00022723"/>
    </source>
</evidence>
<dbReference type="EMBL" id="JALPRK010000016">
    <property type="protein sequence ID" value="MCK8488793.1"/>
    <property type="molecule type" value="Genomic_DNA"/>
</dbReference>
<dbReference type="Pfam" id="PF14464">
    <property type="entry name" value="Prok-JAB"/>
    <property type="match status" value="1"/>
</dbReference>
<comment type="caution">
    <text evidence="7">The sequence shown here is derived from an EMBL/GenBank/DDBJ whole genome shotgun (WGS) entry which is preliminary data.</text>
</comment>
<evidence type="ECO:0000256" key="3">
    <source>
        <dbReference type="ARBA" id="ARBA00022801"/>
    </source>
</evidence>